<dbReference type="AlphaFoldDB" id="A0A0B7B9R2"/>
<protein>
    <submittedName>
        <fullName evidence="4">Uncharacterized protein</fullName>
    </submittedName>
</protein>
<dbReference type="InterPro" id="IPR045197">
    <property type="entry name" value="NUP210-like"/>
</dbReference>
<evidence type="ECO:0000313" key="4">
    <source>
        <dbReference type="EMBL" id="CEK89647.1"/>
    </source>
</evidence>
<gene>
    <name evidence="4" type="primary">ORF172200</name>
</gene>
<dbReference type="InterPro" id="IPR055096">
    <property type="entry name" value="Ig_NUP210_1st"/>
</dbReference>
<dbReference type="InterPro" id="IPR055097">
    <property type="entry name" value="Ig_NUP210_2nd"/>
</dbReference>
<proteinExistence type="predicted"/>
<feature type="non-terminal residue" evidence="4">
    <location>
        <position position="250"/>
    </location>
</feature>
<evidence type="ECO:0000259" key="2">
    <source>
        <dbReference type="Pfam" id="PF22967"/>
    </source>
</evidence>
<dbReference type="PANTHER" id="PTHR23019">
    <property type="entry name" value="NUCLEAR PORE MEMBRANE GLYCOPROTEIN GP210-RELATED"/>
    <property type="match status" value="1"/>
</dbReference>
<dbReference type="PANTHER" id="PTHR23019:SF0">
    <property type="entry name" value="NUCLEAR PORE MEMBRANE GLYCOPROTEIN 210"/>
    <property type="match status" value="1"/>
</dbReference>
<evidence type="ECO:0000259" key="3">
    <source>
        <dbReference type="Pfam" id="PF22969"/>
    </source>
</evidence>
<feature type="domain" description="NUP210 Ig-like" evidence="3">
    <location>
        <begin position="69"/>
        <end position="179"/>
    </location>
</feature>
<sequence length="250" mass="27913">QWLSTRPEVAQVHLINSTDGTCAQTAIVTVISKTAHQLTTVILAENKVTSEILRANVIVGEIVRLEIETTTRLLYLEDSPVELIARGFDSDGNIFSNLEGLSFEWNLTLDNETGHDVLDAHNILRIKRFADSHYTTPRHIIPLEEHGLQGDMVLVEGIRTGSAKVSARLKDSVYKNVTPNEVRIMVVANLMLFPPNAYVLIHGRVKYKVELLRHNSVTQIKMPSSEYHLEVKDANICRLESQISVGIALA</sequence>
<dbReference type="Pfam" id="PF22969">
    <property type="entry name" value="Ig_NUP210_2nd"/>
    <property type="match status" value="1"/>
</dbReference>
<feature type="non-terminal residue" evidence="4">
    <location>
        <position position="1"/>
    </location>
</feature>
<dbReference type="Pfam" id="PF22963">
    <property type="entry name" value="Ig_NUP210_3rd"/>
    <property type="match status" value="1"/>
</dbReference>
<evidence type="ECO:0000259" key="1">
    <source>
        <dbReference type="Pfam" id="PF22963"/>
    </source>
</evidence>
<dbReference type="EMBL" id="HACG01042782">
    <property type="protein sequence ID" value="CEK89647.1"/>
    <property type="molecule type" value="Transcribed_RNA"/>
</dbReference>
<feature type="domain" description="NUP210 Ig-like" evidence="2">
    <location>
        <begin position="1"/>
        <end position="59"/>
    </location>
</feature>
<organism evidence="4">
    <name type="scientific">Arion vulgaris</name>
    <dbReference type="NCBI Taxonomy" id="1028688"/>
    <lineage>
        <taxon>Eukaryota</taxon>
        <taxon>Metazoa</taxon>
        <taxon>Spiralia</taxon>
        <taxon>Lophotrochozoa</taxon>
        <taxon>Mollusca</taxon>
        <taxon>Gastropoda</taxon>
        <taxon>Heterobranchia</taxon>
        <taxon>Euthyneura</taxon>
        <taxon>Panpulmonata</taxon>
        <taxon>Eupulmonata</taxon>
        <taxon>Stylommatophora</taxon>
        <taxon>Helicina</taxon>
        <taxon>Arionoidea</taxon>
        <taxon>Arionidae</taxon>
        <taxon>Arion</taxon>
    </lineage>
</organism>
<dbReference type="GO" id="GO:0005643">
    <property type="term" value="C:nuclear pore"/>
    <property type="evidence" value="ECO:0007669"/>
    <property type="project" value="TreeGrafter"/>
</dbReference>
<feature type="domain" description="NUP210 Ig-like" evidence="1">
    <location>
        <begin position="188"/>
        <end position="238"/>
    </location>
</feature>
<accession>A0A0B7B9R2</accession>
<dbReference type="Pfam" id="PF22967">
    <property type="entry name" value="Ig_NUP210_1st"/>
    <property type="match status" value="1"/>
</dbReference>
<dbReference type="InterPro" id="IPR055098">
    <property type="entry name" value="Ig_NUP210_3rd"/>
</dbReference>
<name>A0A0B7B9R2_9EUPU</name>
<reference evidence="4" key="1">
    <citation type="submission" date="2014-12" db="EMBL/GenBank/DDBJ databases">
        <title>Insight into the proteome of Arion vulgaris.</title>
        <authorList>
            <person name="Aradska J."/>
            <person name="Bulat T."/>
            <person name="Smidak R."/>
            <person name="Sarate P."/>
            <person name="Gangsoo J."/>
            <person name="Sialana F."/>
            <person name="Bilban M."/>
            <person name="Lubec G."/>
        </authorList>
    </citation>
    <scope>NUCLEOTIDE SEQUENCE</scope>
    <source>
        <tissue evidence="4">Skin</tissue>
    </source>
</reference>